<comment type="caution">
    <text evidence="1">The sequence shown here is derived from an EMBL/GenBank/DDBJ whole genome shotgun (WGS) entry which is preliminary data.</text>
</comment>
<dbReference type="AlphaFoldDB" id="A0AB34ALI3"/>
<evidence type="ECO:0000313" key="1">
    <source>
        <dbReference type="EMBL" id="GEQ04153.1"/>
    </source>
</evidence>
<keyword evidence="2" id="KW-1185">Reference proteome</keyword>
<evidence type="ECO:0000313" key="2">
    <source>
        <dbReference type="Proteomes" id="UP000321839"/>
    </source>
</evidence>
<protein>
    <submittedName>
        <fullName evidence="1">Uncharacterized protein</fullName>
    </submittedName>
</protein>
<sequence length="53" mass="5795">MEYFTVYISENIVPISATIPMLIAESFSLDFNIGETAAIASAHHTPVPNLIIM</sequence>
<accession>A0AB34ALI3</accession>
<gene>
    <name evidence="1" type="ORF">SCO02_25940</name>
</gene>
<name>A0AB34ALI3_STAUR</name>
<organism evidence="1 2">
    <name type="scientific">Staphylococcus ureilyticus</name>
    <name type="common">Staphylococcus cohnii subsp. urealyticus</name>
    <dbReference type="NCBI Taxonomy" id="94138"/>
    <lineage>
        <taxon>Bacteria</taxon>
        <taxon>Bacillati</taxon>
        <taxon>Bacillota</taxon>
        <taxon>Bacilli</taxon>
        <taxon>Bacillales</taxon>
        <taxon>Staphylococcaceae</taxon>
        <taxon>Staphylococcus</taxon>
        <taxon>Staphylococcus cohnii species complex</taxon>
    </lineage>
</organism>
<proteinExistence type="predicted"/>
<dbReference type="EMBL" id="BKAW01000032">
    <property type="protein sequence ID" value="GEQ04153.1"/>
    <property type="molecule type" value="Genomic_DNA"/>
</dbReference>
<dbReference type="Proteomes" id="UP000321839">
    <property type="component" value="Unassembled WGS sequence"/>
</dbReference>
<reference evidence="1 2" key="1">
    <citation type="submission" date="2019-07" db="EMBL/GenBank/DDBJ databases">
        <title>Whole genome shotgun sequence of Staphylococcus cohnii subsp. urealyticus NBRC 109766.</title>
        <authorList>
            <person name="Hosoyama A."/>
            <person name="Uohara A."/>
            <person name="Ohji S."/>
            <person name="Ichikawa N."/>
        </authorList>
    </citation>
    <scope>NUCLEOTIDE SEQUENCE [LARGE SCALE GENOMIC DNA]</scope>
    <source>
        <strain evidence="1 2">NBRC 109766</strain>
    </source>
</reference>